<dbReference type="Proteomes" id="UP001500731">
    <property type="component" value="Unassembled WGS sequence"/>
</dbReference>
<protein>
    <submittedName>
        <fullName evidence="8">Site-specific integrase</fullName>
    </submittedName>
</protein>
<keyword evidence="4" id="KW-0233">DNA recombination</keyword>
<feature type="domain" description="Tyr recombinase" evidence="6">
    <location>
        <begin position="175"/>
        <end position="363"/>
    </location>
</feature>
<dbReference type="Pfam" id="PF14659">
    <property type="entry name" value="Phage_int_SAM_3"/>
    <property type="match status" value="1"/>
</dbReference>
<proteinExistence type="inferred from homology"/>
<dbReference type="PANTHER" id="PTHR30349">
    <property type="entry name" value="PHAGE INTEGRASE-RELATED"/>
    <property type="match status" value="1"/>
</dbReference>
<dbReference type="Pfam" id="PF00589">
    <property type="entry name" value="Phage_integrase"/>
    <property type="match status" value="1"/>
</dbReference>
<dbReference type="Gene3D" id="1.10.443.10">
    <property type="entry name" value="Intergrase catalytic core"/>
    <property type="match status" value="1"/>
</dbReference>
<dbReference type="InterPro" id="IPR028259">
    <property type="entry name" value="AP2-like_int_N"/>
</dbReference>
<dbReference type="Gene3D" id="1.10.150.130">
    <property type="match status" value="1"/>
</dbReference>
<dbReference type="InterPro" id="IPR050090">
    <property type="entry name" value="Tyrosine_recombinase_XerCD"/>
</dbReference>
<dbReference type="InterPro" id="IPR010998">
    <property type="entry name" value="Integrase_recombinase_N"/>
</dbReference>
<evidence type="ECO:0000259" key="7">
    <source>
        <dbReference type="PROSITE" id="PS51900"/>
    </source>
</evidence>
<evidence type="ECO:0000256" key="2">
    <source>
        <dbReference type="ARBA" id="ARBA00022908"/>
    </source>
</evidence>
<dbReference type="PROSITE" id="PS51900">
    <property type="entry name" value="CB"/>
    <property type="match status" value="1"/>
</dbReference>
<dbReference type="InterPro" id="IPR002104">
    <property type="entry name" value="Integrase_catalytic"/>
</dbReference>
<comment type="similarity">
    <text evidence="1">Belongs to the 'phage' integrase family.</text>
</comment>
<accession>A0ABP8P742</accession>
<sequence length="433" mass="47508">MGSITPYATDGGKRYRVRFRNPDGRQTDKRGFRTKREAEIFLASIEVAKARGDFVDAAAGRVKLEDLANDWLTSAEARLKPSSYVWLEGAWRVYVQPKWGSARIAEIRHSDVQKWITALADGTAPSTKPINKPLSASSVRRAHSVLHAILNGAVKDRRISFNPAASIALPRKTGKRRLYLTHTQVERLALECGDMGVIVRVLAYTGLRWGELIGLRVRDLDLTKGRLNVTENAVRVNGRIEVGTPKTHRTRSVPLPAFLHPALLRVCEGKSPEHLVFGDGRTYLSQPTHRDAWFTRHLNALRASDPAFPAVTIHDLRHTAASLAISAGANVKVIQRMLGHASAAMTLDTYADLFDDDLDAVSRALDAARTAANVGKMWAERALNAPDDIVTYPQPAETQGESPDPGTWIGASQAPRLGLEPRTCRLTAGCSAN</sequence>
<dbReference type="InterPro" id="IPR044068">
    <property type="entry name" value="CB"/>
</dbReference>
<evidence type="ECO:0000256" key="5">
    <source>
        <dbReference type="PROSITE-ProRule" id="PRU01248"/>
    </source>
</evidence>
<evidence type="ECO:0000256" key="4">
    <source>
        <dbReference type="ARBA" id="ARBA00023172"/>
    </source>
</evidence>
<dbReference type="EMBL" id="BAABGP010000008">
    <property type="protein sequence ID" value="GAA4481808.1"/>
    <property type="molecule type" value="Genomic_DNA"/>
</dbReference>
<dbReference type="CDD" id="cd01189">
    <property type="entry name" value="INT_ICEBs1_C_like"/>
    <property type="match status" value="1"/>
</dbReference>
<keyword evidence="3 5" id="KW-0238">DNA-binding</keyword>
<evidence type="ECO:0000256" key="1">
    <source>
        <dbReference type="ARBA" id="ARBA00008857"/>
    </source>
</evidence>
<evidence type="ECO:0000313" key="8">
    <source>
        <dbReference type="EMBL" id="GAA4481808.1"/>
    </source>
</evidence>
<feature type="domain" description="Core-binding (CB)" evidence="7">
    <location>
        <begin position="62"/>
        <end position="154"/>
    </location>
</feature>
<comment type="caution">
    <text evidence="8">The sequence shown here is derived from an EMBL/GenBank/DDBJ whole genome shotgun (WGS) entry which is preliminary data.</text>
</comment>
<dbReference type="PANTHER" id="PTHR30349:SF64">
    <property type="entry name" value="PROPHAGE INTEGRASE INTD-RELATED"/>
    <property type="match status" value="1"/>
</dbReference>
<evidence type="ECO:0000256" key="3">
    <source>
        <dbReference type="ARBA" id="ARBA00023125"/>
    </source>
</evidence>
<dbReference type="InterPro" id="IPR011010">
    <property type="entry name" value="DNA_brk_join_enz"/>
</dbReference>
<dbReference type="Pfam" id="PF14657">
    <property type="entry name" value="Arm-DNA-bind_4"/>
    <property type="match status" value="1"/>
</dbReference>
<dbReference type="InterPro" id="IPR013762">
    <property type="entry name" value="Integrase-like_cat_sf"/>
</dbReference>
<keyword evidence="2" id="KW-0229">DNA integration</keyword>
<keyword evidence="9" id="KW-1185">Reference proteome</keyword>
<reference evidence="9" key="1">
    <citation type="journal article" date="2019" name="Int. J. Syst. Evol. Microbiol.">
        <title>The Global Catalogue of Microorganisms (GCM) 10K type strain sequencing project: providing services to taxonomists for standard genome sequencing and annotation.</title>
        <authorList>
            <consortium name="The Broad Institute Genomics Platform"/>
            <consortium name="The Broad Institute Genome Sequencing Center for Infectious Disease"/>
            <person name="Wu L."/>
            <person name="Ma J."/>
        </authorList>
    </citation>
    <scope>NUCLEOTIDE SEQUENCE [LARGE SCALE GENOMIC DNA]</scope>
    <source>
        <strain evidence="9">JCM 17839</strain>
    </source>
</reference>
<dbReference type="SUPFAM" id="SSF56349">
    <property type="entry name" value="DNA breaking-rejoining enzymes"/>
    <property type="match status" value="1"/>
</dbReference>
<organism evidence="8 9">
    <name type="scientific">Microbacterium panaciterrae</name>
    <dbReference type="NCBI Taxonomy" id="985759"/>
    <lineage>
        <taxon>Bacteria</taxon>
        <taxon>Bacillati</taxon>
        <taxon>Actinomycetota</taxon>
        <taxon>Actinomycetes</taxon>
        <taxon>Micrococcales</taxon>
        <taxon>Microbacteriaceae</taxon>
        <taxon>Microbacterium</taxon>
    </lineage>
</organism>
<evidence type="ECO:0000313" key="9">
    <source>
        <dbReference type="Proteomes" id="UP001500731"/>
    </source>
</evidence>
<dbReference type="InterPro" id="IPR004107">
    <property type="entry name" value="Integrase_SAM-like_N"/>
</dbReference>
<dbReference type="PROSITE" id="PS51898">
    <property type="entry name" value="TYR_RECOMBINASE"/>
    <property type="match status" value="1"/>
</dbReference>
<name>A0ABP8P742_9MICO</name>
<evidence type="ECO:0000259" key="6">
    <source>
        <dbReference type="PROSITE" id="PS51898"/>
    </source>
</evidence>
<gene>
    <name evidence="8" type="ORF">GCM10023171_10770</name>
</gene>